<dbReference type="PIRSF" id="PIRSF014972">
    <property type="entry name" value="FlK"/>
    <property type="match status" value="1"/>
</dbReference>
<gene>
    <name evidence="4" type="ORF">BHW43_04370</name>
</gene>
<feature type="active site" evidence="1">
    <location>
        <position position="43"/>
    </location>
</feature>
<dbReference type="Gene3D" id="3.10.129.10">
    <property type="entry name" value="Hotdog Thioesterase"/>
    <property type="match status" value="1"/>
</dbReference>
<dbReference type="Proteomes" id="UP000186777">
    <property type="component" value="Unassembled WGS sequence"/>
</dbReference>
<dbReference type="SUPFAM" id="SSF54637">
    <property type="entry name" value="Thioesterase/thiol ester dehydrase-isomerase"/>
    <property type="match status" value="1"/>
</dbReference>
<name>A0A1Q6R701_9FIRM</name>
<accession>A0A1Q6R701</accession>
<evidence type="ECO:0000313" key="5">
    <source>
        <dbReference type="Proteomes" id="UP000186777"/>
    </source>
</evidence>
<dbReference type="EMBL" id="MNTG01000025">
    <property type="protein sequence ID" value="OLA38090.1"/>
    <property type="molecule type" value="Genomic_DNA"/>
</dbReference>
<dbReference type="InterPro" id="IPR029069">
    <property type="entry name" value="HotDog_dom_sf"/>
</dbReference>
<feature type="active site" evidence="1">
    <location>
        <position position="35"/>
    </location>
</feature>
<dbReference type="Pfam" id="PF22636">
    <property type="entry name" value="FlK"/>
    <property type="match status" value="1"/>
</dbReference>
<feature type="active site" evidence="1">
    <location>
        <position position="69"/>
    </location>
</feature>
<dbReference type="GO" id="GO:0016746">
    <property type="term" value="F:acyltransferase activity"/>
    <property type="evidence" value="ECO:0007669"/>
    <property type="project" value="UniProtKB-KW"/>
</dbReference>
<dbReference type="InterPro" id="IPR054485">
    <property type="entry name" value="FlK-like_dom"/>
</dbReference>
<dbReference type="PANTHER" id="PTHR36934:SF1">
    <property type="entry name" value="THIOESTERASE DOMAIN-CONTAINING PROTEIN"/>
    <property type="match status" value="1"/>
</dbReference>
<sequence length="127" mass="13128">MTNLHTGLTGTANVTVTEANIAATMKSGSLAVFATPAMCALMEEAACAAVNAHLEEGSGTVGISLNITHDRATAMDDSVTATAKLTAVDGRKLTFEVSAADSKGVIGKGTHERFIIDNEKFMAKVNK</sequence>
<keyword evidence="4" id="KW-0012">Acyltransferase</keyword>
<evidence type="ECO:0000256" key="2">
    <source>
        <dbReference type="PIRSR" id="PIRSR014972-2"/>
    </source>
</evidence>
<feature type="binding site" evidence="2">
    <location>
        <position position="62"/>
    </location>
    <ligand>
        <name>substrate</name>
    </ligand>
</feature>
<dbReference type="RefSeq" id="WP_303679641.1">
    <property type="nucleotide sequence ID" value="NZ_DBEZXK010000084.1"/>
</dbReference>
<dbReference type="PANTHER" id="PTHR36934">
    <property type="entry name" value="BLR0278 PROTEIN"/>
    <property type="match status" value="1"/>
</dbReference>
<comment type="caution">
    <text evidence="4">The sequence shown here is derived from an EMBL/GenBank/DDBJ whole genome shotgun (WGS) entry which is preliminary data.</text>
</comment>
<keyword evidence="4" id="KW-0808">Transferase</keyword>
<proteinExistence type="predicted"/>
<organism evidence="4 5">
    <name type="scientific">Phascolarctobacterium succinatutens</name>
    <dbReference type="NCBI Taxonomy" id="626940"/>
    <lineage>
        <taxon>Bacteria</taxon>
        <taxon>Bacillati</taxon>
        <taxon>Bacillota</taxon>
        <taxon>Negativicutes</taxon>
        <taxon>Acidaminococcales</taxon>
        <taxon>Acidaminococcaceae</taxon>
        <taxon>Phascolarctobacterium</taxon>
    </lineage>
</organism>
<dbReference type="AlphaFoldDB" id="A0A1Q6R701"/>
<feature type="binding site" evidence="2">
    <location>
        <position position="62"/>
    </location>
    <ligand>
        <name>CoA</name>
        <dbReference type="ChEBI" id="CHEBI:57287"/>
    </ligand>
</feature>
<evidence type="ECO:0000259" key="3">
    <source>
        <dbReference type="Pfam" id="PF22636"/>
    </source>
</evidence>
<feature type="domain" description="Fluoroacetyl-CoA-specific thioesterase-like" evidence="3">
    <location>
        <begin position="16"/>
        <end position="119"/>
    </location>
</feature>
<dbReference type="InterPro" id="IPR025540">
    <property type="entry name" value="FlK"/>
</dbReference>
<protein>
    <submittedName>
        <fullName evidence="4">Dihydrolipoamide acyltransferase</fullName>
    </submittedName>
</protein>
<evidence type="ECO:0000256" key="1">
    <source>
        <dbReference type="PIRSR" id="PIRSR014972-1"/>
    </source>
</evidence>
<reference evidence="4 5" key="1">
    <citation type="journal article" date="2016" name="Nat. Biotechnol.">
        <title>Measurement of bacterial replication rates in microbial communities.</title>
        <authorList>
            <person name="Brown C.T."/>
            <person name="Olm M.R."/>
            <person name="Thomas B.C."/>
            <person name="Banfield J.F."/>
        </authorList>
    </citation>
    <scope>NUCLEOTIDE SEQUENCE [LARGE SCALE GENOMIC DNA]</scope>
    <source>
        <strain evidence="4">46_33</strain>
    </source>
</reference>
<feature type="binding site" evidence="2">
    <location>
        <position position="113"/>
    </location>
    <ligand>
        <name>substrate</name>
    </ligand>
</feature>
<evidence type="ECO:0000313" key="4">
    <source>
        <dbReference type="EMBL" id="OLA38090.1"/>
    </source>
</evidence>